<comment type="cofactor">
    <cofactor evidence="1">
        <name>FAD</name>
        <dbReference type="ChEBI" id="CHEBI:57692"/>
    </cofactor>
</comment>
<evidence type="ECO:0000256" key="1">
    <source>
        <dbReference type="ARBA" id="ARBA00001974"/>
    </source>
</evidence>
<feature type="domain" description="FAD dependent oxidoreductase" evidence="8">
    <location>
        <begin position="74"/>
        <end position="451"/>
    </location>
</feature>
<dbReference type="PANTHER" id="PTHR11985">
    <property type="entry name" value="GLYCEROL-3-PHOSPHATE DEHYDROGENASE"/>
    <property type="match status" value="1"/>
</dbReference>
<keyword evidence="5" id="KW-0274">FAD</keyword>
<proteinExistence type="inferred from homology"/>
<evidence type="ECO:0000313" key="10">
    <source>
        <dbReference type="EMBL" id="PJF19400.1"/>
    </source>
</evidence>
<feature type="domain" description="Alpha-glycerophosphate oxidase C-terminal" evidence="9">
    <location>
        <begin position="474"/>
        <end position="602"/>
    </location>
</feature>
<dbReference type="SUPFAM" id="SSF51905">
    <property type="entry name" value="FAD/NAD(P)-binding domain"/>
    <property type="match status" value="1"/>
</dbReference>
<gene>
    <name evidence="10" type="ORF">PSACC_00863</name>
</gene>
<evidence type="ECO:0000256" key="7">
    <source>
        <dbReference type="SAM" id="Phobius"/>
    </source>
</evidence>
<feature type="transmembrane region" description="Helical" evidence="7">
    <location>
        <begin position="9"/>
        <end position="29"/>
    </location>
</feature>
<reference evidence="10 11" key="1">
    <citation type="submission" date="2016-10" db="EMBL/GenBank/DDBJ databases">
        <title>The genome of Paramicrosporidium saccamoebae is the missing link in understanding Cryptomycota and Microsporidia evolution.</title>
        <authorList>
            <person name="Quandt C.A."/>
            <person name="Beaudet D."/>
            <person name="Corsaro D."/>
            <person name="Michel R."/>
            <person name="Corradi N."/>
            <person name="James T."/>
        </authorList>
    </citation>
    <scope>NUCLEOTIDE SEQUENCE [LARGE SCALE GENOMIC DNA]</scope>
    <source>
        <strain evidence="10 11">KSL3</strain>
    </source>
</reference>
<evidence type="ECO:0000256" key="4">
    <source>
        <dbReference type="ARBA" id="ARBA00022630"/>
    </source>
</evidence>
<evidence type="ECO:0000313" key="11">
    <source>
        <dbReference type="Proteomes" id="UP000240830"/>
    </source>
</evidence>
<evidence type="ECO:0000256" key="6">
    <source>
        <dbReference type="ARBA" id="ARBA00023002"/>
    </source>
</evidence>
<evidence type="ECO:0000256" key="5">
    <source>
        <dbReference type="ARBA" id="ARBA00022827"/>
    </source>
</evidence>
<dbReference type="PRINTS" id="PR01001">
    <property type="entry name" value="FADG3PDH"/>
</dbReference>
<dbReference type="AlphaFoldDB" id="A0A2H9TP09"/>
<dbReference type="EMBL" id="MTSL01000065">
    <property type="protein sequence ID" value="PJF19400.1"/>
    <property type="molecule type" value="Genomic_DNA"/>
</dbReference>
<organism evidence="10 11">
    <name type="scientific">Paramicrosporidium saccamoebae</name>
    <dbReference type="NCBI Taxonomy" id="1246581"/>
    <lineage>
        <taxon>Eukaryota</taxon>
        <taxon>Fungi</taxon>
        <taxon>Fungi incertae sedis</taxon>
        <taxon>Cryptomycota</taxon>
        <taxon>Cryptomycota incertae sedis</taxon>
        <taxon>Paramicrosporidium</taxon>
    </lineage>
</organism>
<comment type="similarity">
    <text evidence="2">Belongs to the FAD-dependent glycerol-3-phosphate dehydrogenase family.</text>
</comment>
<evidence type="ECO:0000259" key="8">
    <source>
        <dbReference type="Pfam" id="PF01266"/>
    </source>
</evidence>
<dbReference type="Gene3D" id="3.50.50.60">
    <property type="entry name" value="FAD/NAD(P)-binding domain"/>
    <property type="match status" value="1"/>
</dbReference>
<dbReference type="GO" id="GO:0006072">
    <property type="term" value="P:glycerol-3-phosphate metabolic process"/>
    <property type="evidence" value="ECO:0007669"/>
    <property type="project" value="InterPro"/>
</dbReference>
<dbReference type="OrthoDB" id="264015at2759"/>
<dbReference type="Gene3D" id="1.10.8.870">
    <property type="entry name" value="Alpha-glycerophosphate oxidase, cap domain"/>
    <property type="match status" value="1"/>
</dbReference>
<dbReference type="Gene3D" id="3.30.9.10">
    <property type="entry name" value="D-Amino Acid Oxidase, subunit A, domain 2"/>
    <property type="match status" value="1"/>
</dbReference>
<dbReference type="InterPro" id="IPR000447">
    <property type="entry name" value="G3P_DH_FAD-dep"/>
</dbReference>
<comment type="caution">
    <text evidence="10">The sequence shown here is derived from an EMBL/GenBank/DDBJ whole genome shotgun (WGS) entry which is preliminary data.</text>
</comment>
<keyword evidence="4" id="KW-0285">Flavoprotein</keyword>
<keyword evidence="7" id="KW-0812">Transmembrane</keyword>
<dbReference type="Pfam" id="PF16901">
    <property type="entry name" value="DAO_C"/>
    <property type="match status" value="1"/>
</dbReference>
<dbReference type="PROSITE" id="PS00978">
    <property type="entry name" value="FAD_G3PDH_2"/>
    <property type="match status" value="1"/>
</dbReference>
<keyword evidence="11" id="KW-1185">Reference proteome</keyword>
<keyword evidence="6" id="KW-0560">Oxidoreductase</keyword>
<sequence>MSFLRRTRNLVLLVGTAGAGYVGITWWHGIEREKLRTPLAVSLSPEERRAALEWRPPSRAQLISKLRYPEREFDVVIIGGGATGTGCALEGATRGLNVALVERDDFSAGTSSKSTKLVHGGVRYLEKAFLHFDWEQFAMVREALAERATLLRIAPHLTGQLPIMLPIYQWWKLPYFWAGSKAYDFVAGGRGLESSYFLNKTRALQAFPMLKKKELVGAMVYYDGSQNDARTNVSLALTALHHGATVTNYTEVVDLIKDKVTGTLRGVVVKDRISGEVFPVKCKGVISATGPFCGTLGVSRFDFIDLIRKMDDPTCEPLVQASVGTHIMFPSYYSSGQMGLIDPSSSDGRVIFFLPWEGNTIAGTTDSPSDLTFEPKATCTEINFIVDEVKRYLDPDMHVRHSDVLAAWSGLRPLIRNPSAKSTQELVRNHIVMISPSGLLTIAGGKWTTYRQMAEDTINAAIQEFKLTPKYSESRTDQIPLIGAHDYHHNTYVSLIQHFGLETDVAKHLASSYGDRAWLVAALCNATESCRWPLFGKRLVPQYPYLESEVIYATRFEYAQTAVDILARRTRLAHLSCFAARDALPRVVELMSEELGWSKAERERQTGLAEEYLITCGIADLHPFRAEFHRKQMERYRAAYFHNDKSWRRLSLHEAIVSWKSAVESDGLHSPIDWDEVLRRADPHGIGSIGFSEFIDGISFIELKYRQH</sequence>
<keyword evidence="7" id="KW-1133">Transmembrane helix</keyword>
<evidence type="ECO:0000256" key="3">
    <source>
        <dbReference type="ARBA" id="ARBA00013029"/>
    </source>
</evidence>
<dbReference type="InterPro" id="IPR031656">
    <property type="entry name" value="DAO_C"/>
</dbReference>
<dbReference type="SUPFAM" id="SSF54373">
    <property type="entry name" value="FAD-linked reductases, C-terminal domain"/>
    <property type="match status" value="1"/>
</dbReference>
<keyword evidence="7" id="KW-0472">Membrane</keyword>
<evidence type="ECO:0000259" key="9">
    <source>
        <dbReference type="Pfam" id="PF16901"/>
    </source>
</evidence>
<accession>A0A2H9TP09</accession>
<dbReference type="EC" id="1.1.5.3" evidence="3"/>
<name>A0A2H9TP09_9FUNG</name>
<dbReference type="InterPro" id="IPR036188">
    <property type="entry name" value="FAD/NAD-bd_sf"/>
</dbReference>
<dbReference type="GO" id="GO:0004368">
    <property type="term" value="F:glycerol-3-phosphate dehydrogenase (quinone) activity"/>
    <property type="evidence" value="ECO:0007669"/>
    <property type="project" value="UniProtKB-EC"/>
</dbReference>
<protein>
    <recommendedName>
        <fullName evidence="3">glycerol-3-phosphate dehydrogenase</fullName>
        <ecNumber evidence="3">1.1.5.3</ecNumber>
    </recommendedName>
</protein>
<dbReference type="STRING" id="1246581.A0A2H9TP09"/>
<dbReference type="InterPro" id="IPR006076">
    <property type="entry name" value="FAD-dep_OxRdtase"/>
</dbReference>
<dbReference type="GO" id="GO:0005739">
    <property type="term" value="C:mitochondrion"/>
    <property type="evidence" value="ECO:0007669"/>
    <property type="project" value="TreeGrafter"/>
</dbReference>
<dbReference type="Pfam" id="PF01266">
    <property type="entry name" value="DAO"/>
    <property type="match status" value="1"/>
</dbReference>
<dbReference type="InterPro" id="IPR038299">
    <property type="entry name" value="DAO_C_sf"/>
</dbReference>
<dbReference type="Proteomes" id="UP000240830">
    <property type="component" value="Unassembled WGS sequence"/>
</dbReference>
<dbReference type="FunFam" id="1.10.8.870:FF:000010">
    <property type="entry name" value="Glycerol-3-phosphate dehydrogenase"/>
    <property type="match status" value="1"/>
</dbReference>
<evidence type="ECO:0000256" key="2">
    <source>
        <dbReference type="ARBA" id="ARBA00007330"/>
    </source>
</evidence>
<dbReference type="PANTHER" id="PTHR11985:SF15">
    <property type="entry name" value="GLYCEROL-3-PHOSPHATE DEHYDROGENASE, MITOCHONDRIAL"/>
    <property type="match status" value="1"/>
</dbReference>